<dbReference type="EMBL" id="BMAV01009730">
    <property type="protein sequence ID" value="GFY54148.1"/>
    <property type="molecule type" value="Genomic_DNA"/>
</dbReference>
<evidence type="ECO:0000313" key="2">
    <source>
        <dbReference type="EMBL" id="GFY54148.1"/>
    </source>
</evidence>
<accession>A0A8X6XJ26</accession>
<evidence type="ECO:0000313" key="3">
    <source>
        <dbReference type="Proteomes" id="UP000886998"/>
    </source>
</evidence>
<name>A0A8X6XJ26_9ARAC</name>
<keyword evidence="1" id="KW-0472">Membrane</keyword>
<comment type="caution">
    <text evidence="2">The sequence shown here is derived from an EMBL/GenBank/DDBJ whole genome shotgun (WGS) entry which is preliminary data.</text>
</comment>
<organism evidence="2 3">
    <name type="scientific">Trichonephila inaurata madagascariensis</name>
    <dbReference type="NCBI Taxonomy" id="2747483"/>
    <lineage>
        <taxon>Eukaryota</taxon>
        <taxon>Metazoa</taxon>
        <taxon>Ecdysozoa</taxon>
        <taxon>Arthropoda</taxon>
        <taxon>Chelicerata</taxon>
        <taxon>Arachnida</taxon>
        <taxon>Araneae</taxon>
        <taxon>Araneomorphae</taxon>
        <taxon>Entelegynae</taxon>
        <taxon>Araneoidea</taxon>
        <taxon>Nephilidae</taxon>
        <taxon>Trichonephila</taxon>
        <taxon>Trichonephila inaurata</taxon>
    </lineage>
</organism>
<keyword evidence="1" id="KW-1133">Transmembrane helix</keyword>
<keyword evidence="3" id="KW-1185">Reference proteome</keyword>
<gene>
    <name evidence="2" type="ORF">TNIN_12691</name>
</gene>
<feature type="transmembrane region" description="Helical" evidence="1">
    <location>
        <begin position="132"/>
        <end position="153"/>
    </location>
</feature>
<dbReference type="OrthoDB" id="6117597at2759"/>
<reference evidence="2" key="1">
    <citation type="submission" date="2020-08" db="EMBL/GenBank/DDBJ databases">
        <title>Multicomponent nature underlies the extraordinary mechanical properties of spider dragline silk.</title>
        <authorList>
            <person name="Kono N."/>
            <person name="Nakamura H."/>
            <person name="Mori M."/>
            <person name="Yoshida Y."/>
            <person name="Ohtoshi R."/>
            <person name="Malay A.D."/>
            <person name="Moran D.A.P."/>
            <person name="Tomita M."/>
            <person name="Numata K."/>
            <person name="Arakawa K."/>
        </authorList>
    </citation>
    <scope>NUCLEOTIDE SEQUENCE</scope>
</reference>
<evidence type="ECO:0000256" key="1">
    <source>
        <dbReference type="SAM" id="Phobius"/>
    </source>
</evidence>
<dbReference type="Proteomes" id="UP000886998">
    <property type="component" value="Unassembled WGS sequence"/>
</dbReference>
<dbReference type="AlphaFoldDB" id="A0A8X6XJ26"/>
<sequence length="163" mass="18553">MRGSAIDYVAKLGDTIEKNEWKYSYSESLEDLLADPVAMIMPAKGVAFFLGNPPIIDIKVSEDYFQFFYPAIALKKGFCCSERLNTVLSNINSAGLYNKWLDEISFVAFLRKRLEMQHEEPQLQLTSQDLKLAFFTLCFGYALAFLAFLGEILTPKQFDIFSS</sequence>
<protein>
    <submittedName>
        <fullName evidence="2">Uncharacterized protein</fullName>
    </submittedName>
</protein>
<keyword evidence="1" id="KW-0812">Transmembrane</keyword>
<proteinExistence type="predicted"/>